<feature type="repeat" description="TPR" evidence="2">
    <location>
        <begin position="96"/>
        <end position="129"/>
    </location>
</feature>
<dbReference type="Gene3D" id="3.40.50.300">
    <property type="entry name" value="P-loop containing nucleotide triphosphate hydrolases"/>
    <property type="match status" value="1"/>
</dbReference>
<evidence type="ECO:0000256" key="1">
    <source>
        <dbReference type="ARBA" id="ARBA00022679"/>
    </source>
</evidence>
<name>A0A7G8PZG5_9GAMM</name>
<dbReference type="AlphaFoldDB" id="A0A7G8PZG5"/>
<dbReference type="InterPro" id="IPR019734">
    <property type="entry name" value="TPR_rpt"/>
</dbReference>
<feature type="repeat" description="TPR" evidence="2">
    <location>
        <begin position="62"/>
        <end position="95"/>
    </location>
</feature>
<dbReference type="SUPFAM" id="SSF48452">
    <property type="entry name" value="TPR-like"/>
    <property type="match status" value="2"/>
</dbReference>
<protein>
    <submittedName>
        <fullName evidence="3">Sulfotransferase</fullName>
    </submittedName>
</protein>
<keyword evidence="2" id="KW-0802">TPR repeat</keyword>
<accession>A0A7G8PZG5</accession>
<keyword evidence="4" id="KW-1185">Reference proteome</keyword>
<dbReference type="Pfam" id="PF13469">
    <property type="entry name" value="Sulfotransfer_3"/>
    <property type="match status" value="1"/>
</dbReference>
<evidence type="ECO:0000313" key="4">
    <source>
        <dbReference type="Proteomes" id="UP000515873"/>
    </source>
</evidence>
<dbReference type="KEGG" id="dtl:H8F01_12305"/>
<dbReference type="RefSeq" id="WP_187055412.1">
    <property type="nucleotide sequence ID" value="NZ_CP060412.1"/>
</dbReference>
<dbReference type="EMBL" id="CP060412">
    <property type="protein sequence ID" value="QNJ99922.1"/>
    <property type="molecule type" value="Genomic_DNA"/>
</dbReference>
<dbReference type="PANTHER" id="PTHR12788:SF10">
    <property type="entry name" value="PROTEIN-TYROSINE SULFOTRANSFERASE"/>
    <property type="match status" value="1"/>
</dbReference>
<gene>
    <name evidence="3" type="ORF">H8F01_12305</name>
</gene>
<dbReference type="PROSITE" id="PS50005">
    <property type="entry name" value="TPR"/>
    <property type="match status" value="2"/>
</dbReference>
<dbReference type="InterPro" id="IPR011990">
    <property type="entry name" value="TPR-like_helical_dom_sf"/>
</dbReference>
<dbReference type="SUPFAM" id="SSF52540">
    <property type="entry name" value="P-loop containing nucleoside triphosphate hydrolases"/>
    <property type="match status" value="1"/>
</dbReference>
<organism evidence="3 4">
    <name type="scientific">Dyella telluris</name>
    <dbReference type="NCBI Taxonomy" id="2763498"/>
    <lineage>
        <taxon>Bacteria</taxon>
        <taxon>Pseudomonadati</taxon>
        <taxon>Pseudomonadota</taxon>
        <taxon>Gammaproteobacteria</taxon>
        <taxon>Lysobacterales</taxon>
        <taxon>Rhodanobacteraceae</taxon>
        <taxon>Dyella</taxon>
    </lineage>
</organism>
<dbReference type="Pfam" id="PF13432">
    <property type="entry name" value="TPR_16"/>
    <property type="match status" value="1"/>
</dbReference>
<dbReference type="Gene3D" id="1.25.40.10">
    <property type="entry name" value="Tetratricopeptide repeat domain"/>
    <property type="match status" value="1"/>
</dbReference>
<keyword evidence="1 3" id="KW-0808">Transferase</keyword>
<dbReference type="PANTHER" id="PTHR12788">
    <property type="entry name" value="PROTEIN-TYROSINE SULFOTRANSFERASE 2"/>
    <property type="match status" value="1"/>
</dbReference>
<evidence type="ECO:0000256" key="2">
    <source>
        <dbReference type="PROSITE-ProRule" id="PRU00339"/>
    </source>
</evidence>
<sequence>MITAFNAGDMHRLLALGQAAGDPATADDTVLLLLGAAQQSTGHVHDALDNFQRLTQRRPDVSAYWNNLGNAARAAGNPELAERALGKAIELAPEQADVQYNLGLLYSQQQRWLIARETLLQAVSLAPDFIEARLQAAYACHFCGDTRGAEVMLDGAGQWPPQPAEQALILATMLSSLGYQDLAFRTLAQAVLPEGPQCLSLAQRITAMRASMYERSNQIERAVTELADLPLESLASLPAHDWELRHAGLQVHASVASRRGELEQAAQLFDGLRNEHQDAHLRAGAAFSLAAIRDKQGRREDAWQALDDAHASQLRFARDFVPELLEPGSQPLDMVTQSVSRLERDRWSPLHAPGSDKSPVFVVGFPRSGTTLLEQMLDAHPDFRSMDERAFIYELIKRMQLAGQAYPADLAGLTQANVDQLRELYAADVQRIAPDLGSRRLVDKNPLNMLCLPMIMRLFPEARIILCLRHPCDVLMSCFMQPFRSPAFMVLCSSLERLARGYVDAFEHWFRHVEVFAPRVLEWRYESVVSRFDEHLVRLGEFLQVEDSTPMARFAEHARAKGYISTPSYAQVTQGIHRKAVDRWQAYRDKFEPVLPILRPMMARLGYDE</sequence>
<evidence type="ECO:0000313" key="3">
    <source>
        <dbReference type="EMBL" id="QNJ99922.1"/>
    </source>
</evidence>
<dbReference type="SMART" id="SM00028">
    <property type="entry name" value="TPR"/>
    <property type="match status" value="3"/>
</dbReference>
<proteinExistence type="predicted"/>
<dbReference type="InterPro" id="IPR027417">
    <property type="entry name" value="P-loop_NTPase"/>
</dbReference>
<dbReference type="Pfam" id="PF13181">
    <property type="entry name" value="TPR_8"/>
    <property type="match status" value="1"/>
</dbReference>
<dbReference type="GO" id="GO:0008476">
    <property type="term" value="F:protein-tyrosine sulfotransferase activity"/>
    <property type="evidence" value="ECO:0007669"/>
    <property type="project" value="InterPro"/>
</dbReference>
<dbReference type="Proteomes" id="UP000515873">
    <property type="component" value="Chromosome"/>
</dbReference>
<dbReference type="InterPro" id="IPR026634">
    <property type="entry name" value="TPST-like"/>
</dbReference>
<reference evidence="3 4" key="1">
    <citation type="submission" date="2020-08" db="EMBL/GenBank/DDBJ databases">
        <title>Dyella sp. G9 isolated from forest soil.</title>
        <authorList>
            <person name="Fu J."/>
            <person name="Qiu L."/>
        </authorList>
    </citation>
    <scope>NUCLEOTIDE SEQUENCE [LARGE SCALE GENOMIC DNA]</scope>
    <source>
        <strain evidence="3 4">G9</strain>
    </source>
</reference>